<dbReference type="EMBL" id="JAIHOM010000063">
    <property type="protein sequence ID" value="MCW6037248.1"/>
    <property type="molecule type" value="Genomic_DNA"/>
</dbReference>
<dbReference type="Proteomes" id="UP001526426">
    <property type="component" value="Unassembled WGS sequence"/>
</dbReference>
<organism evidence="1 2">
    <name type="scientific">Spirulina subsalsa FACHB-351</name>
    <dbReference type="NCBI Taxonomy" id="234711"/>
    <lineage>
        <taxon>Bacteria</taxon>
        <taxon>Bacillati</taxon>
        <taxon>Cyanobacteriota</taxon>
        <taxon>Cyanophyceae</taxon>
        <taxon>Spirulinales</taxon>
        <taxon>Spirulinaceae</taxon>
        <taxon>Spirulina</taxon>
    </lineage>
</organism>
<sequence>MNQKYNSFRDYKPDGHNWITLASGEYYPDILKDACDLYQPVLVLFGKLVKSRSVESVLMN</sequence>
<keyword evidence="2" id="KW-1185">Reference proteome</keyword>
<name>A0ABT3L6W5_9CYAN</name>
<gene>
    <name evidence="1" type="ORF">K4A83_13345</name>
</gene>
<protein>
    <submittedName>
        <fullName evidence="1">Uncharacterized protein</fullName>
    </submittedName>
</protein>
<proteinExistence type="predicted"/>
<comment type="caution">
    <text evidence="1">The sequence shown here is derived from an EMBL/GenBank/DDBJ whole genome shotgun (WGS) entry which is preliminary data.</text>
</comment>
<evidence type="ECO:0000313" key="2">
    <source>
        <dbReference type="Proteomes" id="UP001526426"/>
    </source>
</evidence>
<reference evidence="1 2" key="1">
    <citation type="submission" date="2021-08" db="EMBL/GenBank/DDBJ databases">
        <title>Draft genome sequence of Spirulina subsalsa with high tolerance to salinity and hype-accumulation of phycocyanin.</title>
        <authorList>
            <person name="Pei H."/>
            <person name="Jiang L."/>
        </authorList>
    </citation>
    <scope>NUCLEOTIDE SEQUENCE [LARGE SCALE GENOMIC DNA]</scope>
    <source>
        <strain evidence="1 2">FACHB-351</strain>
    </source>
</reference>
<dbReference type="RefSeq" id="WP_265265093.1">
    <property type="nucleotide sequence ID" value="NZ_JAIHOM010000063.1"/>
</dbReference>
<accession>A0ABT3L6W5</accession>
<evidence type="ECO:0000313" key="1">
    <source>
        <dbReference type="EMBL" id="MCW6037248.1"/>
    </source>
</evidence>